<name>A0A4R3I1M9_PAULE</name>
<dbReference type="PANTHER" id="PTHR42856">
    <property type="entry name" value="ACYL-COENZYME A THIOESTERASE PAAI"/>
    <property type="match status" value="1"/>
</dbReference>
<protein>
    <submittedName>
        <fullName evidence="3">Uncharacterized protein (TIGR00369 family)</fullName>
    </submittedName>
</protein>
<evidence type="ECO:0000313" key="3">
    <source>
        <dbReference type="EMBL" id="TCS39498.1"/>
    </source>
</evidence>
<dbReference type="SUPFAM" id="SSF54637">
    <property type="entry name" value="Thioesterase/thiol ester dehydrase-isomerase"/>
    <property type="match status" value="1"/>
</dbReference>
<reference evidence="3 4" key="1">
    <citation type="submission" date="2019-03" db="EMBL/GenBank/DDBJ databases">
        <title>Genomic Encyclopedia of Type Strains, Phase IV (KMG-IV): sequencing the most valuable type-strain genomes for metagenomic binning, comparative biology and taxonomic classification.</title>
        <authorList>
            <person name="Goeker M."/>
        </authorList>
    </citation>
    <scope>NUCLEOTIDE SEQUENCE [LARGE SCALE GENOMIC DNA]</scope>
    <source>
        <strain evidence="3 4">DSM 7445</strain>
    </source>
</reference>
<evidence type="ECO:0000313" key="4">
    <source>
        <dbReference type="Proteomes" id="UP000295382"/>
    </source>
</evidence>
<dbReference type="CDD" id="cd03443">
    <property type="entry name" value="PaaI_thioesterase"/>
    <property type="match status" value="1"/>
</dbReference>
<dbReference type="InterPro" id="IPR029069">
    <property type="entry name" value="HotDog_dom_sf"/>
</dbReference>
<dbReference type="EMBL" id="SLZQ01000001">
    <property type="protein sequence ID" value="TCS39498.1"/>
    <property type="molecule type" value="Genomic_DNA"/>
</dbReference>
<proteinExistence type="predicted"/>
<feature type="domain" description="Thioesterase" evidence="2">
    <location>
        <begin position="49"/>
        <end position="124"/>
    </location>
</feature>
<evidence type="ECO:0000259" key="2">
    <source>
        <dbReference type="Pfam" id="PF03061"/>
    </source>
</evidence>
<sequence length="146" mass="15836">MTDPTTKATPFPNTIPFLEDLGVEFLGMGDGEAQLALTLDRRHMNGWHVAHGGLTMTLLDVAMAMAGRSLNPEIQASVTVEMKTSFMQAAGIPGERLIAKGKTLHRSTTMCFCEGEVWNGDKLVAKAMGTFKFLKRADAAKKLPRA</sequence>
<evidence type="ECO:0000256" key="1">
    <source>
        <dbReference type="ARBA" id="ARBA00022801"/>
    </source>
</evidence>
<gene>
    <name evidence="3" type="ORF">EDC30_101454</name>
</gene>
<accession>A0A4R3I1M9</accession>
<dbReference type="GO" id="GO:0016289">
    <property type="term" value="F:acyl-CoA hydrolase activity"/>
    <property type="evidence" value="ECO:0007669"/>
    <property type="project" value="TreeGrafter"/>
</dbReference>
<dbReference type="Pfam" id="PF03061">
    <property type="entry name" value="4HBT"/>
    <property type="match status" value="1"/>
</dbReference>
<dbReference type="InterPro" id="IPR052723">
    <property type="entry name" value="Acyl-CoA_thioesterase_PaaI"/>
</dbReference>
<dbReference type="Gene3D" id="3.10.129.10">
    <property type="entry name" value="Hotdog Thioesterase"/>
    <property type="match status" value="1"/>
</dbReference>
<dbReference type="InterPro" id="IPR003736">
    <property type="entry name" value="PAAI_dom"/>
</dbReference>
<dbReference type="Proteomes" id="UP000295382">
    <property type="component" value="Unassembled WGS sequence"/>
</dbReference>
<organism evidence="3 4">
    <name type="scientific">Paucimonas lemoignei</name>
    <name type="common">Pseudomonas lemoignei</name>
    <dbReference type="NCBI Taxonomy" id="29443"/>
    <lineage>
        <taxon>Bacteria</taxon>
        <taxon>Pseudomonadati</taxon>
        <taxon>Pseudomonadota</taxon>
        <taxon>Betaproteobacteria</taxon>
        <taxon>Burkholderiales</taxon>
        <taxon>Burkholderiaceae</taxon>
        <taxon>Paucimonas</taxon>
    </lineage>
</organism>
<keyword evidence="4" id="KW-1185">Reference proteome</keyword>
<dbReference type="PANTHER" id="PTHR42856:SF1">
    <property type="entry name" value="ACYL-COENZYME A THIOESTERASE PAAI"/>
    <property type="match status" value="1"/>
</dbReference>
<dbReference type="RefSeq" id="WP_132256856.1">
    <property type="nucleotide sequence ID" value="NZ_SLZQ01000001.1"/>
</dbReference>
<dbReference type="InterPro" id="IPR006683">
    <property type="entry name" value="Thioestr_dom"/>
</dbReference>
<dbReference type="OrthoDB" id="4717506at2"/>
<comment type="caution">
    <text evidence="3">The sequence shown here is derived from an EMBL/GenBank/DDBJ whole genome shotgun (WGS) entry which is preliminary data.</text>
</comment>
<dbReference type="AlphaFoldDB" id="A0A4R3I1M9"/>
<dbReference type="NCBIfam" id="TIGR00369">
    <property type="entry name" value="unchar_dom_1"/>
    <property type="match status" value="1"/>
</dbReference>
<keyword evidence="1" id="KW-0378">Hydrolase</keyword>